<organism evidence="1">
    <name type="scientific">marine sediment metagenome</name>
    <dbReference type="NCBI Taxonomy" id="412755"/>
    <lineage>
        <taxon>unclassified sequences</taxon>
        <taxon>metagenomes</taxon>
        <taxon>ecological metagenomes</taxon>
    </lineage>
</organism>
<sequence length="107" mass="12235">MICPQCHNETMVERLEHTYCAYCAGFQTELPQPITPAVVEQTLVPEDPEPVCTKEESMHGLSKLAVITNHLNDLSKEFEFVIPERVYQVLEMAGEIIEKRGEQDEEE</sequence>
<name>A0A0F9AZ52_9ZZZZ</name>
<protein>
    <submittedName>
        <fullName evidence="1">Uncharacterized protein</fullName>
    </submittedName>
</protein>
<comment type="caution">
    <text evidence="1">The sequence shown here is derived from an EMBL/GenBank/DDBJ whole genome shotgun (WGS) entry which is preliminary data.</text>
</comment>
<evidence type="ECO:0000313" key="1">
    <source>
        <dbReference type="EMBL" id="KKK77636.1"/>
    </source>
</evidence>
<dbReference type="AlphaFoldDB" id="A0A0F9AZ52"/>
<accession>A0A0F9AZ52</accession>
<proteinExistence type="predicted"/>
<reference evidence="1" key="1">
    <citation type="journal article" date="2015" name="Nature">
        <title>Complex archaea that bridge the gap between prokaryotes and eukaryotes.</title>
        <authorList>
            <person name="Spang A."/>
            <person name="Saw J.H."/>
            <person name="Jorgensen S.L."/>
            <person name="Zaremba-Niedzwiedzka K."/>
            <person name="Martijn J."/>
            <person name="Lind A.E."/>
            <person name="van Eijk R."/>
            <person name="Schleper C."/>
            <person name="Guy L."/>
            <person name="Ettema T.J."/>
        </authorList>
    </citation>
    <scope>NUCLEOTIDE SEQUENCE</scope>
</reference>
<gene>
    <name evidence="1" type="ORF">LCGC14_2851590</name>
</gene>
<dbReference type="EMBL" id="LAZR01054862">
    <property type="protein sequence ID" value="KKK77636.1"/>
    <property type="molecule type" value="Genomic_DNA"/>
</dbReference>